<dbReference type="Proteomes" id="UP000193427">
    <property type="component" value="Chromosome"/>
</dbReference>
<dbReference type="KEGG" id="rgu:A4W93_13355"/>
<keyword evidence="2" id="KW-1185">Reference proteome</keyword>
<dbReference type="Gene3D" id="3.40.50.720">
    <property type="entry name" value="NAD(P)-binding Rossmann-like Domain"/>
    <property type="match status" value="1"/>
</dbReference>
<dbReference type="AlphaFoldDB" id="A0A1W6L9B7"/>
<dbReference type="EMBL" id="CP015118">
    <property type="protein sequence ID" value="ARN20804.1"/>
    <property type="molecule type" value="Genomic_DNA"/>
</dbReference>
<dbReference type="STRING" id="946333.A4W93_13355"/>
<proteinExistence type="predicted"/>
<dbReference type="Pfam" id="PF02423">
    <property type="entry name" value="OCD_Mu_crystall"/>
    <property type="match status" value="1"/>
</dbReference>
<dbReference type="PANTHER" id="PTHR13812">
    <property type="entry name" value="KETIMINE REDUCTASE MU-CRYSTALLIN"/>
    <property type="match status" value="1"/>
</dbReference>
<dbReference type="OrthoDB" id="5293744at2"/>
<dbReference type="InterPro" id="IPR003462">
    <property type="entry name" value="ODC_Mu_crystall"/>
</dbReference>
<dbReference type="InterPro" id="IPR036291">
    <property type="entry name" value="NAD(P)-bd_dom_sf"/>
</dbReference>
<dbReference type="Gene3D" id="3.30.1780.10">
    <property type="entry name" value="ornithine cyclodeaminase, domain 1"/>
    <property type="match status" value="1"/>
</dbReference>
<protein>
    <submittedName>
        <fullName evidence="1">Ornithine cyclodeaminase</fullName>
    </submittedName>
</protein>
<dbReference type="PANTHER" id="PTHR13812:SF19">
    <property type="entry name" value="KETIMINE REDUCTASE MU-CRYSTALLIN"/>
    <property type="match status" value="1"/>
</dbReference>
<accession>A0A1W6L9B7</accession>
<dbReference type="InterPro" id="IPR023401">
    <property type="entry name" value="ODC_N"/>
</dbReference>
<evidence type="ECO:0000313" key="1">
    <source>
        <dbReference type="EMBL" id="ARN20804.1"/>
    </source>
</evidence>
<sequence length="320" mass="34621">MTMLHISDAQVAELLDFRGVTEVLAQAFQDLADGRAAVHPRQRTDCSGVKLSSMGAIWNARNVAGLKVYPTVAGQFSFSIVLFDLETNTPLAVLDGNELTRFRTAAITTLVASRAAAPGARKLALFGAGLQGRSQAQSLCERFRFDDICVVDPLANPAWCKRLEQATGSRVRITAAEEAVVDADIVVTATRSAEPVFDGNLLAPCAFVAAIGTSTPKVRELDDTTMSRAERIIVEWKPQSLVEAGEIVLWNERHQAGRYVDLPQLFGGESPWRLERRGITVFKSVGVGLADVATAQLVLSRVREGWLLTDHADTSMGALT</sequence>
<dbReference type="GO" id="GO:0005737">
    <property type="term" value="C:cytoplasm"/>
    <property type="evidence" value="ECO:0007669"/>
    <property type="project" value="TreeGrafter"/>
</dbReference>
<dbReference type="PIRSF" id="PIRSF001439">
    <property type="entry name" value="CryM"/>
    <property type="match status" value="1"/>
</dbReference>
<reference evidence="1 2" key="1">
    <citation type="submission" date="2016-04" db="EMBL/GenBank/DDBJ databases">
        <title>Complete genome sequence of natural rubber-degrading, novel Gram-negative bacterium, Rhizobacter gummiphilus strain NS21.</title>
        <authorList>
            <person name="Tabata M."/>
            <person name="Kasai D."/>
            <person name="Fukuda M."/>
        </authorList>
    </citation>
    <scope>NUCLEOTIDE SEQUENCE [LARGE SCALE GENOMIC DNA]</scope>
    <source>
        <strain evidence="1 2">NS21</strain>
    </source>
</reference>
<name>A0A1W6L9B7_9BURK</name>
<dbReference type="GO" id="GO:0042562">
    <property type="term" value="F:hormone binding"/>
    <property type="evidence" value="ECO:0007669"/>
    <property type="project" value="TreeGrafter"/>
</dbReference>
<dbReference type="RefSeq" id="WP_085751084.1">
    <property type="nucleotide sequence ID" value="NZ_BSPR01000007.1"/>
</dbReference>
<organism evidence="1 2">
    <name type="scientific">Piscinibacter gummiphilus</name>
    <dbReference type="NCBI Taxonomy" id="946333"/>
    <lineage>
        <taxon>Bacteria</taxon>
        <taxon>Pseudomonadati</taxon>
        <taxon>Pseudomonadota</taxon>
        <taxon>Betaproteobacteria</taxon>
        <taxon>Burkholderiales</taxon>
        <taxon>Sphaerotilaceae</taxon>
        <taxon>Piscinibacter</taxon>
    </lineage>
</organism>
<gene>
    <name evidence="1" type="ORF">A4W93_13355</name>
</gene>
<evidence type="ECO:0000313" key="2">
    <source>
        <dbReference type="Proteomes" id="UP000193427"/>
    </source>
</evidence>
<dbReference type="SUPFAM" id="SSF51735">
    <property type="entry name" value="NAD(P)-binding Rossmann-fold domains"/>
    <property type="match status" value="1"/>
</dbReference>